<evidence type="ECO:0000313" key="4">
    <source>
        <dbReference type="Proteomes" id="UP001164743"/>
    </source>
</evidence>
<protein>
    <recommendedName>
        <fullName evidence="2">Meiotically up-regulated protein Msb1/Mug8 domain-containing protein</fullName>
    </recommendedName>
</protein>
<name>A0ABY7CIW6_9BASI</name>
<feature type="compositionally biased region" description="Polar residues" evidence="1">
    <location>
        <begin position="769"/>
        <end position="778"/>
    </location>
</feature>
<feature type="region of interest" description="Disordered" evidence="1">
    <location>
        <begin position="1136"/>
        <end position="1168"/>
    </location>
</feature>
<reference evidence="3" key="1">
    <citation type="submission" date="2022-10" db="EMBL/GenBank/DDBJ databases">
        <title>Puccinia triticina Genome sequencing and assembly.</title>
        <authorList>
            <person name="Li C."/>
        </authorList>
    </citation>
    <scope>NUCLEOTIDE SEQUENCE</scope>
    <source>
        <strain evidence="3">Pt15</strain>
    </source>
</reference>
<dbReference type="InterPro" id="IPR037508">
    <property type="entry name" value="Msb1/Mug8"/>
</dbReference>
<gene>
    <name evidence="3" type="ORF">PtA15_4A346</name>
</gene>
<accession>A0ABY7CIW6</accession>
<dbReference type="InterPro" id="IPR012965">
    <property type="entry name" value="Msb1/Mug8_dom"/>
</dbReference>
<feature type="domain" description="Meiotically up-regulated protein Msb1/Mug8" evidence="2">
    <location>
        <begin position="95"/>
        <end position="451"/>
    </location>
</feature>
<dbReference type="RefSeq" id="XP_053019452.1">
    <property type="nucleotide sequence ID" value="XM_053168221.1"/>
</dbReference>
<dbReference type="Gene3D" id="1.10.555.10">
    <property type="entry name" value="Rho GTPase activation protein"/>
    <property type="match status" value="1"/>
</dbReference>
<feature type="compositionally biased region" description="Low complexity" evidence="1">
    <location>
        <begin position="650"/>
        <end position="686"/>
    </location>
</feature>
<feature type="compositionally biased region" description="Low complexity" evidence="1">
    <location>
        <begin position="832"/>
        <end position="841"/>
    </location>
</feature>
<dbReference type="GeneID" id="77809116"/>
<dbReference type="Proteomes" id="UP001164743">
    <property type="component" value="Chromosome 4A"/>
</dbReference>
<feature type="compositionally biased region" description="Polar residues" evidence="1">
    <location>
        <begin position="916"/>
        <end position="942"/>
    </location>
</feature>
<feature type="region of interest" description="Disordered" evidence="1">
    <location>
        <begin position="1"/>
        <end position="62"/>
    </location>
</feature>
<dbReference type="PANTHER" id="PTHR28093:SF1">
    <property type="entry name" value="MORPHOGENESIS-RELATED PROTEIN MSB1"/>
    <property type="match status" value="1"/>
</dbReference>
<evidence type="ECO:0000256" key="1">
    <source>
        <dbReference type="SAM" id="MobiDB-lite"/>
    </source>
</evidence>
<feature type="compositionally biased region" description="Basic and acidic residues" evidence="1">
    <location>
        <begin position="1136"/>
        <end position="1149"/>
    </location>
</feature>
<evidence type="ECO:0000259" key="2">
    <source>
        <dbReference type="Pfam" id="PF08101"/>
    </source>
</evidence>
<dbReference type="InterPro" id="IPR008936">
    <property type="entry name" value="Rho_GTPase_activation_prot"/>
</dbReference>
<feature type="compositionally biased region" description="Basic and acidic residues" evidence="1">
    <location>
        <begin position="1032"/>
        <end position="1050"/>
    </location>
</feature>
<feature type="compositionally biased region" description="Basic and acidic residues" evidence="1">
    <location>
        <begin position="959"/>
        <end position="972"/>
    </location>
</feature>
<keyword evidence="4" id="KW-1185">Reference proteome</keyword>
<feature type="compositionally biased region" description="Low complexity" evidence="1">
    <location>
        <begin position="45"/>
        <end position="60"/>
    </location>
</feature>
<feature type="region of interest" description="Disordered" evidence="1">
    <location>
        <begin position="736"/>
        <end position="841"/>
    </location>
</feature>
<evidence type="ECO:0000313" key="3">
    <source>
        <dbReference type="EMBL" id="WAQ83897.1"/>
    </source>
</evidence>
<dbReference type="EMBL" id="CP110424">
    <property type="protein sequence ID" value="WAQ83897.1"/>
    <property type="molecule type" value="Genomic_DNA"/>
</dbReference>
<organism evidence="3 4">
    <name type="scientific">Puccinia triticina</name>
    <dbReference type="NCBI Taxonomy" id="208348"/>
    <lineage>
        <taxon>Eukaryota</taxon>
        <taxon>Fungi</taxon>
        <taxon>Dikarya</taxon>
        <taxon>Basidiomycota</taxon>
        <taxon>Pucciniomycotina</taxon>
        <taxon>Pucciniomycetes</taxon>
        <taxon>Pucciniales</taxon>
        <taxon>Pucciniaceae</taxon>
        <taxon>Puccinia</taxon>
    </lineage>
</organism>
<feature type="region of interest" description="Disordered" evidence="1">
    <location>
        <begin position="876"/>
        <end position="1062"/>
    </location>
</feature>
<dbReference type="Pfam" id="PF08101">
    <property type="entry name" value="Msb1-Mug8_dom"/>
    <property type="match status" value="1"/>
</dbReference>
<feature type="compositionally biased region" description="Basic and acidic residues" evidence="1">
    <location>
        <begin position="821"/>
        <end position="831"/>
    </location>
</feature>
<dbReference type="PANTHER" id="PTHR28093">
    <property type="entry name" value="MORPHOGENESIS-RELATED PROTEIN MSB1"/>
    <property type="match status" value="1"/>
</dbReference>
<proteinExistence type="predicted"/>
<feature type="region of interest" description="Disordered" evidence="1">
    <location>
        <begin position="650"/>
        <end position="688"/>
    </location>
</feature>
<sequence>MHSFFKSRSLKNKLSPNPPPADRIPATHPAPDELGRPSAPPLFTSQSASSSDQLSRSGSQTFPQPDAELQLIYGYIGLFTEIELDLPTAARAANLVAQELKARALETPLLFSTHALDISTESTHSLIRGFVNNQRDFNHDLTMHSPHNLAALLKWILCRYVNGRGGHGFLQWEQYASWRESEKAFGYPPRFLSTHLVAHMSAPAASLLTCLLDLFASASVRADLTGMTVHKCGALFGAYIFGLEDDKPFEQTYSHWLRQAHATEHLILAHMRDLKAQSPTGKLPLRMESSIQGYPSIIPSLIKTHPSARLERVARFQRLTSFYNKNLIYSAGTWNVARSRTWDRLKPYPEIGAAQYLNHSKAGFSTDPSKLLLSPSYKHLLNIKGQLNLDNEEDDYGANFEGPQRFKTLVEKEWSGFMNRGFQEPDAKKLQFNLDESSNAKMKMKRETMDWDSFTGAGFIGRETYQPADLDFNTNISNTPPPRITPPLPKKGISKKLIKNSRSPSVFAYDTTPIELPSLFVDENFFEAWADVLVSSGWCHDELKEVSWVLIHCKCKPADYQEFEFRPTPLNPDGRNDDMWALFEEVVPAEYQAAQTSAQLKVACHKNNRRSFLRAITRKDNKRSANGSSSEKAATIQESSINYYPLAPQSQAPSMSASLSQSSSNYQVDSSSEYSSSQAASTAPQTGHAGVGLFRSLSKMIQGGHTPAPARVIRHPAHLHTFNTNADTVDELDPSHFQKPTANQPKPWVNVPGEHSPARSINRPVLRSVASSDTTRGMGTSHRLHGSKSQPFERPANPTPPASDRRASSSTVSSRDFAPSADHEGLVHDGSHSSAVSRSIASSSDFTVELVERIPEGAASHLLRPPSLIPIKSINNPALSARKPPPIILPSDPMYSESPAYHPSNGLLTPRDGAFQPSQTHAPMSLSPTSAYSPAHPVTSSPALGKLSYNHISPQQKNQHSDRVPEQARLEQQKLLQQQRQRLEQLRDQPQGIKPQQQPTGAEKEQQPLIQESRPTPPPEPYHPQEQLHLADQPEEKARQQPPQKQKEGPPKPPESRFAPAFFKSALRKVELHSSVSSVGSFESPGNRDEDWQLSLRKSVSPLSPIVNNHHFSTGPILPPQFDIKAKKVSNIVDLFEKAQPDSPPRDADSYSISSYSTGDHRATASPIRIPVRSLKLSRVGEQEEK</sequence>